<dbReference type="SMART" id="SM00665">
    <property type="entry name" value="B561"/>
    <property type="match status" value="1"/>
</dbReference>
<keyword evidence="4" id="KW-0349">Heme</keyword>
<evidence type="ECO:0000256" key="11">
    <source>
        <dbReference type="SAM" id="MobiDB-lite"/>
    </source>
</evidence>
<keyword evidence="5 12" id="KW-0812">Transmembrane</keyword>
<evidence type="ECO:0000256" key="10">
    <source>
        <dbReference type="ARBA" id="ARBA00023136"/>
    </source>
</evidence>
<reference evidence="15" key="1">
    <citation type="journal article" date="2017" name="Genome Biol.">
        <title>Comparative genomics reveals high biological diversity and specific adaptations in the industrially and medically important fungal genus Aspergillus.</title>
        <authorList>
            <person name="de Vries R.P."/>
            <person name="Riley R."/>
            <person name="Wiebenga A."/>
            <person name="Aguilar-Osorio G."/>
            <person name="Amillis S."/>
            <person name="Uchima C.A."/>
            <person name="Anderluh G."/>
            <person name="Asadollahi M."/>
            <person name="Askin M."/>
            <person name="Barry K."/>
            <person name="Battaglia E."/>
            <person name="Bayram O."/>
            <person name="Benocci T."/>
            <person name="Braus-Stromeyer S.A."/>
            <person name="Caldana C."/>
            <person name="Canovas D."/>
            <person name="Cerqueira G.C."/>
            <person name="Chen F."/>
            <person name="Chen W."/>
            <person name="Choi C."/>
            <person name="Clum A."/>
            <person name="Dos Santos R.A."/>
            <person name="Damasio A.R."/>
            <person name="Diallinas G."/>
            <person name="Emri T."/>
            <person name="Fekete E."/>
            <person name="Flipphi M."/>
            <person name="Freyberg S."/>
            <person name="Gallo A."/>
            <person name="Gournas C."/>
            <person name="Habgood R."/>
            <person name="Hainaut M."/>
            <person name="Harispe M.L."/>
            <person name="Henrissat B."/>
            <person name="Hilden K.S."/>
            <person name="Hope R."/>
            <person name="Hossain A."/>
            <person name="Karabika E."/>
            <person name="Karaffa L."/>
            <person name="Karanyi Z."/>
            <person name="Krasevec N."/>
            <person name="Kuo A."/>
            <person name="Kusch H."/>
            <person name="LaButti K."/>
            <person name="Lagendijk E.L."/>
            <person name="Lapidus A."/>
            <person name="Levasseur A."/>
            <person name="Lindquist E."/>
            <person name="Lipzen A."/>
            <person name="Logrieco A.F."/>
            <person name="MacCabe A."/>
            <person name="Maekelae M.R."/>
            <person name="Malavazi I."/>
            <person name="Melin P."/>
            <person name="Meyer V."/>
            <person name="Mielnichuk N."/>
            <person name="Miskei M."/>
            <person name="Molnar A.P."/>
            <person name="Mule G."/>
            <person name="Ngan C.Y."/>
            <person name="Orejas M."/>
            <person name="Orosz E."/>
            <person name="Ouedraogo J.P."/>
            <person name="Overkamp K.M."/>
            <person name="Park H.-S."/>
            <person name="Perrone G."/>
            <person name="Piumi F."/>
            <person name="Punt P.J."/>
            <person name="Ram A.F."/>
            <person name="Ramon A."/>
            <person name="Rauscher S."/>
            <person name="Record E."/>
            <person name="Riano-Pachon D.M."/>
            <person name="Robert V."/>
            <person name="Roehrig J."/>
            <person name="Ruller R."/>
            <person name="Salamov A."/>
            <person name="Salih N.S."/>
            <person name="Samson R.A."/>
            <person name="Sandor E."/>
            <person name="Sanguinetti M."/>
            <person name="Schuetze T."/>
            <person name="Sepcic K."/>
            <person name="Shelest E."/>
            <person name="Sherlock G."/>
            <person name="Sophianopoulou V."/>
            <person name="Squina F.M."/>
            <person name="Sun H."/>
            <person name="Susca A."/>
            <person name="Todd R.B."/>
            <person name="Tsang A."/>
            <person name="Unkles S.E."/>
            <person name="van de Wiele N."/>
            <person name="van Rossen-Uffink D."/>
            <person name="Oliveira J.V."/>
            <person name="Vesth T.C."/>
            <person name="Visser J."/>
            <person name="Yu J.-H."/>
            <person name="Zhou M."/>
            <person name="Andersen M.R."/>
            <person name="Archer D.B."/>
            <person name="Baker S.E."/>
            <person name="Benoit I."/>
            <person name="Brakhage A.A."/>
            <person name="Braus G.H."/>
            <person name="Fischer R."/>
            <person name="Frisvad J.C."/>
            <person name="Goldman G.H."/>
            <person name="Houbraken J."/>
            <person name="Oakley B."/>
            <person name="Pocsi I."/>
            <person name="Scazzocchio C."/>
            <person name="Seiboth B."/>
            <person name="vanKuyk P.A."/>
            <person name="Wortman J."/>
            <person name="Dyer P.S."/>
            <person name="Grigoriev I.V."/>
        </authorList>
    </citation>
    <scope>NUCLEOTIDE SEQUENCE [LARGE SCALE GENOMIC DNA]</scope>
    <source>
        <strain evidence="15">DTO 134E9</strain>
    </source>
</reference>
<keyword evidence="7" id="KW-0249">Electron transport</keyword>
<keyword evidence="9" id="KW-0408">Iron</keyword>
<dbReference type="InterPro" id="IPR006593">
    <property type="entry name" value="Cyt_b561/ferric_Rdtase_TM"/>
</dbReference>
<keyword evidence="10 12" id="KW-0472">Membrane</keyword>
<gene>
    <name evidence="14" type="ORF">ASPWEDRAFT_25232</name>
</gene>
<dbReference type="PANTHER" id="PTHR15422:SF45">
    <property type="entry name" value="CYTOCHROME B561 DOMAIN-CONTAINING PROTEIN"/>
    <property type="match status" value="1"/>
</dbReference>
<dbReference type="GO" id="GO:0016020">
    <property type="term" value="C:membrane"/>
    <property type="evidence" value="ECO:0007669"/>
    <property type="project" value="UniProtKB-SubCell"/>
</dbReference>
<feature type="domain" description="Cytochrome b561" evidence="13">
    <location>
        <begin position="39"/>
        <end position="238"/>
    </location>
</feature>
<keyword evidence="8 12" id="KW-1133">Transmembrane helix</keyword>
<evidence type="ECO:0000256" key="9">
    <source>
        <dbReference type="ARBA" id="ARBA00023004"/>
    </source>
</evidence>
<dbReference type="GO" id="GO:0046872">
    <property type="term" value="F:metal ion binding"/>
    <property type="evidence" value="ECO:0007669"/>
    <property type="project" value="UniProtKB-KW"/>
</dbReference>
<feature type="transmembrane region" description="Helical" evidence="12">
    <location>
        <begin position="147"/>
        <end position="165"/>
    </location>
</feature>
<comment type="cofactor">
    <cofactor evidence="1">
        <name>heme b</name>
        <dbReference type="ChEBI" id="CHEBI:60344"/>
    </cofactor>
</comment>
<evidence type="ECO:0000256" key="3">
    <source>
        <dbReference type="ARBA" id="ARBA00022448"/>
    </source>
</evidence>
<proteinExistence type="predicted"/>
<protein>
    <recommendedName>
        <fullName evidence="13">Cytochrome b561 domain-containing protein</fullName>
    </recommendedName>
</protein>
<dbReference type="PROSITE" id="PS50939">
    <property type="entry name" value="CYTOCHROME_B561"/>
    <property type="match status" value="1"/>
</dbReference>
<comment type="subcellular location">
    <subcellularLocation>
        <location evidence="2">Membrane</location>
        <topology evidence="2">Multi-pass membrane protein</topology>
    </subcellularLocation>
</comment>
<organism evidence="14 15">
    <name type="scientific">Aspergillus wentii DTO 134E9</name>
    <dbReference type="NCBI Taxonomy" id="1073089"/>
    <lineage>
        <taxon>Eukaryota</taxon>
        <taxon>Fungi</taxon>
        <taxon>Dikarya</taxon>
        <taxon>Ascomycota</taxon>
        <taxon>Pezizomycotina</taxon>
        <taxon>Eurotiomycetes</taxon>
        <taxon>Eurotiomycetidae</taxon>
        <taxon>Eurotiales</taxon>
        <taxon>Aspergillaceae</taxon>
        <taxon>Aspergillus</taxon>
        <taxon>Aspergillus subgen. Cremei</taxon>
    </lineage>
</organism>
<evidence type="ECO:0000256" key="4">
    <source>
        <dbReference type="ARBA" id="ARBA00022617"/>
    </source>
</evidence>
<accession>A0A1L9RWU7</accession>
<evidence type="ECO:0000256" key="2">
    <source>
        <dbReference type="ARBA" id="ARBA00004141"/>
    </source>
</evidence>
<evidence type="ECO:0000313" key="15">
    <source>
        <dbReference type="Proteomes" id="UP000184383"/>
    </source>
</evidence>
<dbReference type="AlphaFoldDB" id="A0A1L9RWU7"/>
<dbReference type="Pfam" id="PF03188">
    <property type="entry name" value="Cytochrom_B561"/>
    <property type="match status" value="1"/>
</dbReference>
<evidence type="ECO:0000256" key="12">
    <source>
        <dbReference type="SAM" id="Phobius"/>
    </source>
</evidence>
<evidence type="ECO:0000256" key="7">
    <source>
        <dbReference type="ARBA" id="ARBA00022982"/>
    </source>
</evidence>
<dbReference type="CDD" id="cd08761">
    <property type="entry name" value="Cyt_b561_CYB561D2_like"/>
    <property type="match status" value="1"/>
</dbReference>
<dbReference type="Proteomes" id="UP000184383">
    <property type="component" value="Unassembled WGS sequence"/>
</dbReference>
<dbReference type="InterPro" id="IPR045150">
    <property type="entry name" value="CYB561D1/2"/>
</dbReference>
<evidence type="ECO:0000256" key="5">
    <source>
        <dbReference type="ARBA" id="ARBA00022692"/>
    </source>
</evidence>
<dbReference type="RefSeq" id="XP_040693071.1">
    <property type="nucleotide sequence ID" value="XM_040832706.1"/>
</dbReference>
<keyword evidence="6" id="KW-0479">Metal-binding</keyword>
<keyword evidence="3" id="KW-0813">Transport</keyword>
<feature type="region of interest" description="Disordered" evidence="11">
    <location>
        <begin position="1"/>
        <end position="26"/>
    </location>
</feature>
<evidence type="ECO:0000256" key="8">
    <source>
        <dbReference type="ARBA" id="ARBA00022989"/>
    </source>
</evidence>
<dbReference type="EMBL" id="KV878210">
    <property type="protein sequence ID" value="OJJ39395.1"/>
    <property type="molecule type" value="Genomic_DNA"/>
</dbReference>
<feature type="transmembrane region" description="Helical" evidence="12">
    <location>
        <begin position="185"/>
        <end position="203"/>
    </location>
</feature>
<dbReference type="GeneID" id="63748554"/>
<dbReference type="GO" id="GO:0140575">
    <property type="term" value="F:transmembrane monodehydroascorbate reductase activity"/>
    <property type="evidence" value="ECO:0007669"/>
    <property type="project" value="InterPro"/>
</dbReference>
<evidence type="ECO:0000256" key="1">
    <source>
        <dbReference type="ARBA" id="ARBA00001970"/>
    </source>
</evidence>
<dbReference type="PANTHER" id="PTHR15422">
    <property type="entry name" value="OS05G0565100 PROTEIN"/>
    <property type="match status" value="1"/>
</dbReference>
<keyword evidence="15" id="KW-1185">Reference proteome</keyword>
<dbReference type="OrthoDB" id="432881at2759"/>
<sequence length="239" mass="26160">MASESGLPQNHQNTQPGEQEPLLGGPGAATQKEGDAVYYNLITGTATVAQAGIWIFAALVWSGVLAQQWILFTLHPVFNSAALLLQVQAALVLQPTASPRQKLLGTRFHYSFQAFSLLAFLVAFVAIEVNKGDHPHFVSVHGRLGLITYLLIFSQALIGVVQYFFPVQVLGSVDTGKKIYKYHRIIGYVLLVLELFTVGWVIQDSSTDWLHISPWGILVSIILVLAGVGARIKKHKLGF</sequence>
<dbReference type="Gene3D" id="1.20.120.1770">
    <property type="match status" value="1"/>
</dbReference>
<evidence type="ECO:0000256" key="6">
    <source>
        <dbReference type="ARBA" id="ARBA00022723"/>
    </source>
</evidence>
<feature type="transmembrane region" description="Helical" evidence="12">
    <location>
        <begin position="209"/>
        <end position="230"/>
    </location>
</feature>
<dbReference type="VEuPathDB" id="FungiDB:ASPWEDRAFT_25232"/>
<evidence type="ECO:0000313" key="14">
    <source>
        <dbReference type="EMBL" id="OJJ39395.1"/>
    </source>
</evidence>
<feature type="compositionally biased region" description="Polar residues" evidence="11">
    <location>
        <begin position="1"/>
        <end position="14"/>
    </location>
</feature>
<name>A0A1L9RWU7_ASPWE</name>
<feature type="transmembrane region" description="Helical" evidence="12">
    <location>
        <begin position="108"/>
        <end position="127"/>
    </location>
</feature>
<evidence type="ECO:0000259" key="13">
    <source>
        <dbReference type="PROSITE" id="PS50939"/>
    </source>
</evidence>